<accession>A0AAV5VSD0</accession>
<comment type="caution">
    <text evidence="2">The sequence shown here is derived from an EMBL/GenBank/DDBJ whole genome shotgun (WGS) entry which is preliminary data.</text>
</comment>
<organism evidence="2 3">
    <name type="scientific">Pristionchus fissidentatus</name>
    <dbReference type="NCBI Taxonomy" id="1538716"/>
    <lineage>
        <taxon>Eukaryota</taxon>
        <taxon>Metazoa</taxon>
        <taxon>Ecdysozoa</taxon>
        <taxon>Nematoda</taxon>
        <taxon>Chromadorea</taxon>
        <taxon>Rhabditida</taxon>
        <taxon>Rhabditina</taxon>
        <taxon>Diplogasteromorpha</taxon>
        <taxon>Diplogasteroidea</taxon>
        <taxon>Neodiplogasteridae</taxon>
        <taxon>Pristionchus</taxon>
    </lineage>
</organism>
<proteinExistence type="predicted"/>
<dbReference type="EMBL" id="BTSY01000003">
    <property type="protein sequence ID" value="GMT20663.1"/>
    <property type="molecule type" value="Genomic_DNA"/>
</dbReference>
<evidence type="ECO:0000313" key="2">
    <source>
        <dbReference type="EMBL" id="GMT20664.1"/>
    </source>
</evidence>
<dbReference type="EMBL" id="BTSY01000003">
    <property type="protein sequence ID" value="GMT20664.1"/>
    <property type="molecule type" value="Genomic_DNA"/>
</dbReference>
<dbReference type="AlphaFoldDB" id="A0AAV5VSD0"/>
<reference evidence="2" key="1">
    <citation type="submission" date="2023-10" db="EMBL/GenBank/DDBJ databases">
        <title>Genome assembly of Pristionchus species.</title>
        <authorList>
            <person name="Yoshida K."/>
            <person name="Sommer R.J."/>
        </authorList>
    </citation>
    <scope>NUCLEOTIDE SEQUENCE</scope>
    <source>
        <strain evidence="2">RS5133</strain>
    </source>
</reference>
<keyword evidence="3" id="KW-1185">Reference proteome</keyword>
<evidence type="ECO:0000313" key="1">
    <source>
        <dbReference type="EMBL" id="GMT20663.1"/>
    </source>
</evidence>
<sequence length="82" mass="9081">SAVLPLRVFIVDGVVKRKKILIETTSDTLIYDLPKHPDLEGSIGNDRCEWSCDGTELKRVTVATLCGITAKRPIELVCNVKK</sequence>
<protein>
    <submittedName>
        <fullName evidence="2">Uncharacterized protein</fullName>
    </submittedName>
</protein>
<name>A0AAV5VSD0_9BILA</name>
<evidence type="ECO:0000313" key="3">
    <source>
        <dbReference type="Proteomes" id="UP001432322"/>
    </source>
</evidence>
<dbReference type="Proteomes" id="UP001432322">
    <property type="component" value="Unassembled WGS sequence"/>
</dbReference>
<feature type="non-terminal residue" evidence="2">
    <location>
        <position position="1"/>
    </location>
</feature>
<gene>
    <name evidence="1" type="ORF">PFISCL1PPCAC_11960</name>
    <name evidence="2" type="ORF">PFISCL1PPCAC_11961</name>
</gene>